<keyword evidence="2" id="KW-0732">Signal</keyword>
<name>A0AAD3H219_9STRA</name>
<accession>A0AAD3H219</accession>
<organism evidence="3 4">
    <name type="scientific">Chaetoceros tenuissimus</name>
    <dbReference type="NCBI Taxonomy" id="426638"/>
    <lineage>
        <taxon>Eukaryota</taxon>
        <taxon>Sar</taxon>
        <taxon>Stramenopiles</taxon>
        <taxon>Ochrophyta</taxon>
        <taxon>Bacillariophyta</taxon>
        <taxon>Coscinodiscophyceae</taxon>
        <taxon>Chaetocerotophycidae</taxon>
        <taxon>Chaetocerotales</taxon>
        <taxon>Chaetocerotaceae</taxon>
        <taxon>Chaetoceros</taxon>
    </lineage>
</organism>
<feature type="compositionally biased region" description="Polar residues" evidence="1">
    <location>
        <begin position="560"/>
        <end position="579"/>
    </location>
</feature>
<evidence type="ECO:0000313" key="3">
    <source>
        <dbReference type="EMBL" id="GFH47029.1"/>
    </source>
</evidence>
<dbReference type="EMBL" id="BLLK01000022">
    <property type="protein sequence ID" value="GFH47029.1"/>
    <property type="molecule type" value="Genomic_DNA"/>
</dbReference>
<evidence type="ECO:0000256" key="1">
    <source>
        <dbReference type="SAM" id="MobiDB-lite"/>
    </source>
</evidence>
<feature type="region of interest" description="Disordered" evidence="1">
    <location>
        <begin position="650"/>
        <end position="681"/>
    </location>
</feature>
<feature type="chain" id="PRO_5042244598" evidence="2">
    <location>
        <begin position="21"/>
        <end position="681"/>
    </location>
</feature>
<evidence type="ECO:0000313" key="4">
    <source>
        <dbReference type="Proteomes" id="UP001054902"/>
    </source>
</evidence>
<feature type="compositionally biased region" description="Low complexity" evidence="1">
    <location>
        <begin position="76"/>
        <end position="97"/>
    </location>
</feature>
<feature type="compositionally biased region" description="Low complexity" evidence="1">
    <location>
        <begin position="125"/>
        <end position="161"/>
    </location>
</feature>
<sequence>MMRCILLVALLATISSSAFAEEETKVVKEKSNKNKSWIPDRCTDEHYADSTEDETEHRARHFDDCKEYWVNMPTDMPTLTPMPTKSPTKSPSLGPTKFPTKEPTLFPTDVPSHSPTNEPTPEPTEGPTAAPVTSEPTASPTTSEPSFSPTSSAPTVSPTSSHKPTYVELYEVILPDFLLDLTFTKPSGRNLATINNAAIEVALKYLLESAYEDKFSQFSFLDLDVDTDGITVSTSIDSPSEVVTIPFNGAVGFKSNNPNNLPTSDELISPTLRAFLQSETKTQLGQVSPQFLETVSIQKKGSSQKIVNNNDTTVTIGKEGSNTMILTISAAIVAVASTMAALGLIFAQKKKLENEELLSNGAASPSKSEHDGIRRMRSPFGLTSTPVDGMRKYFHRLDDESISSKSHSKGYLDPSVSFVNSSFSRDEEESSLEAPSMSGLSSIYDKSTLGGESLISMDPDGVSCADMSALDEVRLGNVLDLEGSLADEGSLATRSEGGTKKSMGFAKVWYGRKMKKTGGEYSTMNTNADVDVESQSTSGVVAGDDNAETVQEILSPAPSPMSTPTFPTQQAQDPISQACPTDEEQSITESEAERNYADDNSLLGNQSERGSFYTNKDETTPVFSMLGDRSVNSMESDSVDFNDMYKLETTSSYDEDSSSMGGSESMGFSTMSSMGGSKMED</sequence>
<dbReference type="AlphaFoldDB" id="A0AAD3H219"/>
<keyword evidence="4" id="KW-1185">Reference proteome</keyword>
<feature type="region of interest" description="Disordered" evidence="1">
    <location>
        <begin position="556"/>
        <end position="628"/>
    </location>
</feature>
<feature type="region of interest" description="Disordered" evidence="1">
    <location>
        <begin position="76"/>
        <end position="162"/>
    </location>
</feature>
<feature type="region of interest" description="Disordered" evidence="1">
    <location>
        <begin position="358"/>
        <end position="381"/>
    </location>
</feature>
<dbReference type="Proteomes" id="UP001054902">
    <property type="component" value="Unassembled WGS sequence"/>
</dbReference>
<reference evidence="3 4" key="1">
    <citation type="journal article" date="2021" name="Sci. Rep.">
        <title>The genome of the diatom Chaetoceros tenuissimus carries an ancient integrated fragment of an extant virus.</title>
        <authorList>
            <person name="Hongo Y."/>
            <person name="Kimura K."/>
            <person name="Takaki Y."/>
            <person name="Yoshida Y."/>
            <person name="Baba S."/>
            <person name="Kobayashi G."/>
            <person name="Nagasaki K."/>
            <person name="Hano T."/>
            <person name="Tomaru Y."/>
        </authorList>
    </citation>
    <scope>NUCLEOTIDE SEQUENCE [LARGE SCALE GENOMIC DNA]</scope>
    <source>
        <strain evidence="3 4">NIES-3715</strain>
    </source>
</reference>
<feature type="compositionally biased region" description="Polar residues" evidence="1">
    <location>
        <begin position="602"/>
        <end position="614"/>
    </location>
</feature>
<proteinExistence type="predicted"/>
<evidence type="ECO:0000256" key="2">
    <source>
        <dbReference type="SAM" id="SignalP"/>
    </source>
</evidence>
<protein>
    <submittedName>
        <fullName evidence="3">Uncharacterized protein</fullName>
    </submittedName>
</protein>
<feature type="signal peptide" evidence="2">
    <location>
        <begin position="1"/>
        <end position="20"/>
    </location>
</feature>
<gene>
    <name evidence="3" type="ORF">CTEN210_03504</name>
</gene>
<comment type="caution">
    <text evidence="3">The sequence shown here is derived from an EMBL/GenBank/DDBJ whole genome shotgun (WGS) entry which is preliminary data.</text>
</comment>